<comment type="caution">
    <text evidence="8">Lacks conserved residue(s) required for the propagation of feature annotation.</text>
</comment>
<comment type="cofactor">
    <cofactor evidence="8">
        <name>Mg(2+)</name>
        <dbReference type="ChEBI" id="CHEBI:18420"/>
    </cofactor>
</comment>
<evidence type="ECO:0000256" key="6">
    <source>
        <dbReference type="ARBA" id="ARBA00023134"/>
    </source>
</evidence>
<dbReference type="EMBL" id="PYJM01000005">
    <property type="protein sequence ID" value="PUA43412.1"/>
    <property type="molecule type" value="Genomic_DNA"/>
</dbReference>
<reference evidence="10 11" key="1">
    <citation type="submission" date="2018-03" db="EMBL/GenBank/DDBJ databases">
        <title>Draft genome sequence of the plant growth promoting rhizobacterium Pseudomonas protegens strain BNJ-SS-45 isolated from wheat (Triticum aestivum) rhizosphere.</title>
        <authorList>
            <person name="Bajpai A."/>
            <person name="Shende K."/>
            <person name="Meena N."/>
            <person name="Upadhyayula S.R."/>
            <person name="Suravajhala P."/>
            <person name="Medicherla K.M."/>
            <person name="Johri B.N."/>
        </authorList>
    </citation>
    <scope>NUCLEOTIDE SEQUENCE [LARGE SCALE GENOMIC DNA]</scope>
    <source>
        <strain evidence="10 11">BNJ-SS-45</strain>
    </source>
</reference>
<dbReference type="GO" id="GO:0005737">
    <property type="term" value="C:cytoplasm"/>
    <property type="evidence" value="ECO:0007669"/>
    <property type="project" value="UniProtKB-SubCell"/>
</dbReference>
<comment type="catalytic activity">
    <reaction evidence="8">
        <text>Mo-molybdopterin + GTP + H(+) = Mo-molybdopterin guanine dinucleotide + diphosphate</text>
        <dbReference type="Rhea" id="RHEA:34243"/>
        <dbReference type="ChEBI" id="CHEBI:15378"/>
        <dbReference type="ChEBI" id="CHEBI:33019"/>
        <dbReference type="ChEBI" id="CHEBI:37565"/>
        <dbReference type="ChEBI" id="CHEBI:71302"/>
        <dbReference type="ChEBI" id="CHEBI:71310"/>
        <dbReference type="EC" id="2.7.7.77"/>
    </reaction>
</comment>
<feature type="binding site" evidence="8">
    <location>
        <begin position="23"/>
        <end position="25"/>
    </location>
    <ligand>
        <name>GTP</name>
        <dbReference type="ChEBI" id="CHEBI:37565"/>
    </ligand>
</feature>
<dbReference type="InterPro" id="IPR013482">
    <property type="entry name" value="Molybde_CF_guanTrfase"/>
</dbReference>
<dbReference type="AlphaFoldDB" id="A0A2T6GGY8"/>
<evidence type="ECO:0000256" key="1">
    <source>
        <dbReference type="ARBA" id="ARBA00022490"/>
    </source>
</evidence>
<dbReference type="GO" id="GO:0046872">
    <property type="term" value="F:metal ion binding"/>
    <property type="evidence" value="ECO:0007669"/>
    <property type="project" value="UniProtKB-KW"/>
</dbReference>
<dbReference type="GO" id="GO:1902758">
    <property type="term" value="P:bis(molybdopterin guanine dinucleotide)molybdenum biosynthetic process"/>
    <property type="evidence" value="ECO:0007669"/>
    <property type="project" value="TreeGrafter"/>
</dbReference>
<dbReference type="GO" id="GO:0005525">
    <property type="term" value="F:GTP binding"/>
    <property type="evidence" value="ECO:0007669"/>
    <property type="project" value="UniProtKB-UniRule"/>
</dbReference>
<comment type="domain">
    <text evidence="8">The N-terminal domain determines nucleotide recognition and specific binding, while the C-terminal domain determines the specific binding to the target protein.</text>
</comment>
<evidence type="ECO:0000313" key="11">
    <source>
        <dbReference type="Proteomes" id="UP000244178"/>
    </source>
</evidence>
<dbReference type="HAMAP" id="MF_00316">
    <property type="entry name" value="MobA"/>
    <property type="match status" value="1"/>
</dbReference>
<gene>
    <name evidence="8" type="primary">mobA</name>
    <name evidence="10" type="ORF">C5U62_22530</name>
</gene>
<evidence type="ECO:0000256" key="8">
    <source>
        <dbReference type="HAMAP-Rule" id="MF_00316"/>
    </source>
</evidence>
<proteinExistence type="inferred from homology"/>
<feature type="domain" description="MobA-like NTP transferase" evidence="9">
    <location>
        <begin position="21"/>
        <end position="174"/>
    </location>
</feature>
<evidence type="ECO:0000256" key="2">
    <source>
        <dbReference type="ARBA" id="ARBA00022679"/>
    </source>
</evidence>
<protein>
    <recommendedName>
        <fullName evidence="8">Molybdenum cofactor guanylyltransferase</fullName>
        <shortName evidence="8">MoCo guanylyltransferase</shortName>
        <ecNumber evidence="8">2.7.7.77</ecNumber>
    </recommendedName>
    <alternativeName>
        <fullName evidence="8">GTP:molybdopterin guanylyltransferase</fullName>
    </alternativeName>
    <alternativeName>
        <fullName evidence="8">Mo-MPT guanylyltransferase</fullName>
    </alternativeName>
    <alternativeName>
        <fullName evidence="8">Molybdopterin guanylyltransferase</fullName>
    </alternativeName>
    <alternativeName>
        <fullName evidence="8">Molybdopterin-guanine dinucleotide synthase</fullName>
        <shortName evidence="8">MGD synthase</shortName>
    </alternativeName>
</protein>
<evidence type="ECO:0000259" key="9">
    <source>
        <dbReference type="Pfam" id="PF12804"/>
    </source>
</evidence>
<evidence type="ECO:0000256" key="4">
    <source>
        <dbReference type="ARBA" id="ARBA00022741"/>
    </source>
</evidence>
<evidence type="ECO:0000256" key="5">
    <source>
        <dbReference type="ARBA" id="ARBA00022842"/>
    </source>
</evidence>
<evidence type="ECO:0000256" key="7">
    <source>
        <dbReference type="ARBA" id="ARBA00023150"/>
    </source>
</evidence>
<comment type="subunit">
    <text evidence="8">Monomer.</text>
</comment>
<comment type="similarity">
    <text evidence="8">Belongs to the MobA family.</text>
</comment>
<feature type="binding site" evidence="8">
    <location>
        <position position="82"/>
    </location>
    <ligand>
        <name>GTP</name>
        <dbReference type="ChEBI" id="CHEBI:37565"/>
    </ligand>
</feature>
<feature type="binding site" evidence="8">
    <location>
        <position position="112"/>
    </location>
    <ligand>
        <name>GTP</name>
        <dbReference type="ChEBI" id="CHEBI:37565"/>
    </ligand>
</feature>
<dbReference type="GO" id="GO:0061603">
    <property type="term" value="F:molybdenum cofactor guanylyltransferase activity"/>
    <property type="evidence" value="ECO:0007669"/>
    <property type="project" value="UniProtKB-EC"/>
</dbReference>
<dbReference type="PANTHER" id="PTHR19136:SF81">
    <property type="entry name" value="MOLYBDENUM COFACTOR GUANYLYLTRANSFERASE"/>
    <property type="match status" value="1"/>
</dbReference>
<dbReference type="NCBIfam" id="TIGR02665">
    <property type="entry name" value="molyb_mobA"/>
    <property type="match status" value="1"/>
</dbReference>
<keyword evidence="5 8" id="KW-0460">Magnesium</keyword>
<keyword evidence="1 8" id="KW-0963">Cytoplasm</keyword>
<dbReference type="CDD" id="cd02503">
    <property type="entry name" value="MobA"/>
    <property type="match status" value="1"/>
</dbReference>
<keyword evidence="6 8" id="KW-0342">GTP-binding</keyword>
<keyword evidence="4 8" id="KW-0547">Nucleotide-binding</keyword>
<comment type="caution">
    <text evidence="10">The sequence shown here is derived from an EMBL/GenBank/DDBJ whole genome shotgun (WGS) entry which is preliminary data.</text>
</comment>
<dbReference type="Proteomes" id="UP000244178">
    <property type="component" value="Unassembled WGS sequence"/>
</dbReference>
<evidence type="ECO:0000256" key="3">
    <source>
        <dbReference type="ARBA" id="ARBA00022723"/>
    </source>
</evidence>
<comment type="function">
    <text evidence="8">Transfers a GMP moiety from GTP to Mo-molybdopterin (Mo-MPT) cofactor (Moco or molybdenum cofactor) to form Mo-molybdopterin guanine dinucleotide (Mo-MGD) cofactor.</text>
</comment>
<dbReference type="PANTHER" id="PTHR19136">
    <property type="entry name" value="MOLYBDENUM COFACTOR GUANYLYLTRANSFERASE"/>
    <property type="match status" value="1"/>
</dbReference>
<accession>A0A2T6GGY8</accession>
<dbReference type="InterPro" id="IPR025877">
    <property type="entry name" value="MobA-like_NTP_Trfase"/>
</dbReference>
<sequence length="209" mass="22542">MHPTMTPTRPAPTLSPPCSILLLAGGRGSRMGGRDKGLVTWQGRPLIAHVQATVRPFSDDLIISCNRNAEQYRPYADRLVADEQADFPGPMAGVLAGLAVARHPWLLVLACDAPRIDGALIQALLDARPADPLNPLMVQQDGQWQPMFSLIPTALAARLRAAWERGERSLLRALAAHGLKPLPCAADDPRLSNFNTPELLSETDQGPVA</sequence>
<name>A0A2T6GGY8_9PSED</name>
<organism evidence="10 11">
    <name type="scientific">Pseudomonas protegens</name>
    <dbReference type="NCBI Taxonomy" id="380021"/>
    <lineage>
        <taxon>Bacteria</taxon>
        <taxon>Pseudomonadati</taxon>
        <taxon>Pseudomonadota</taxon>
        <taxon>Gammaproteobacteria</taxon>
        <taxon>Pseudomonadales</taxon>
        <taxon>Pseudomonadaceae</taxon>
        <taxon>Pseudomonas</taxon>
    </lineage>
</organism>
<keyword evidence="7 8" id="KW-0501">Molybdenum cofactor biosynthesis</keyword>
<dbReference type="InterPro" id="IPR029044">
    <property type="entry name" value="Nucleotide-diphossugar_trans"/>
</dbReference>
<evidence type="ECO:0000313" key="10">
    <source>
        <dbReference type="EMBL" id="PUA43412.1"/>
    </source>
</evidence>
<feature type="binding site" evidence="8">
    <location>
        <position position="36"/>
    </location>
    <ligand>
        <name>GTP</name>
        <dbReference type="ChEBI" id="CHEBI:37565"/>
    </ligand>
</feature>
<dbReference type="EC" id="2.7.7.77" evidence="8"/>
<dbReference type="Pfam" id="PF12804">
    <property type="entry name" value="NTP_transf_3"/>
    <property type="match status" value="1"/>
</dbReference>
<dbReference type="Gene3D" id="3.90.550.10">
    <property type="entry name" value="Spore Coat Polysaccharide Biosynthesis Protein SpsA, Chain A"/>
    <property type="match status" value="1"/>
</dbReference>
<keyword evidence="3 8" id="KW-0479">Metal-binding</keyword>
<dbReference type="SUPFAM" id="SSF53448">
    <property type="entry name" value="Nucleotide-diphospho-sugar transferases"/>
    <property type="match status" value="1"/>
</dbReference>
<keyword evidence="10" id="KW-0548">Nucleotidyltransferase</keyword>
<comment type="subcellular location">
    <subcellularLocation>
        <location evidence="8">Cytoplasm</location>
    </subcellularLocation>
</comment>
<feature type="binding site" evidence="8">
    <location>
        <position position="112"/>
    </location>
    <ligand>
        <name>Mg(2+)</name>
        <dbReference type="ChEBI" id="CHEBI:18420"/>
    </ligand>
</feature>
<keyword evidence="2 8" id="KW-0808">Transferase</keyword>